<organism evidence="1 2">
    <name type="scientific">Vitrella brassicaformis (strain CCMP3155)</name>
    <dbReference type="NCBI Taxonomy" id="1169540"/>
    <lineage>
        <taxon>Eukaryota</taxon>
        <taxon>Sar</taxon>
        <taxon>Alveolata</taxon>
        <taxon>Colpodellida</taxon>
        <taxon>Vitrellaceae</taxon>
        <taxon>Vitrella</taxon>
    </lineage>
</organism>
<gene>
    <name evidence="1" type="ORF">Vbra_6442</name>
</gene>
<name>A0A0G4H0S2_VITBC</name>
<proteinExistence type="predicted"/>
<evidence type="ECO:0000313" key="2">
    <source>
        <dbReference type="Proteomes" id="UP000041254"/>
    </source>
</evidence>
<dbReference type="VEuPathDB" id="CryptoDB:Vbra_6442"/>
<dbReference type="InParanoid" id="A0A0G4H0S2"/>
<evidence type="ECO:0000313" key="1">
    <source>
        <dbReference type="EMBL" id="CEM37155.1"/>
    </source>
</evidence>
<dbReference type="EMBL" id="CDMY01000929">
    <property type="protein sequence ID" value="CEM37155.1"/>
    <property type="molecule type" value="Genomic_DNA"/>
</dbReference>
<accession>A0A0G4H0S2</accession>
<dbReference type="Proteomes" id="UP000041254">
    <property type="component" value="Unassembled WGS sequence"/>
</dbReference>
<sequence length="289" mass="33154">MTGLSIDCESPQRHDGRGDGDRLLETFLHGAGTYEDFINYQGAAAWAYQVDDILTDKCSEWRLLSNGELTGTQIQPYGRPRVYSSTRLREKYRGLSKHLYHRPPNHCRKLEASDLQTSKHPKDGPRCDFDNSFIRFLRDFFIANYVKMGALTVDNPRHSAVDQLTIKVDETPVLDEHHRLGQKEGGLNWAWKATMKQGKCTQVFFIMTYWPHDMLQDTTTTTTKTNMHVCIHMRILVCVQAACDKFADVVNDFISQEAQLVLLRGWDTLQVWASFHRPSYKPEGPLPSS</sequence>
<dbReference type="AlphaFoldDB" id="A0A0G4H0S2"/>
<protein>
    <submittedName>
        <fullName evidence="1">Uncharacterized protein</fullName>
    </submittedName>
</protein>
<keyword evidence="2" id="KW-1185">Reference proteome</keyword>
<reference evidence="1 2" key="1">
    <citation type="submission" date="2014-11" db="EMBL/GenBank/DDBJ databases">
        <authorList>
            <person name="Zhu J."/>
            <person name="Qi W."/>
            <person name="Song R."/>
        </authorList>
    </citation>
    <scope>NUCLEOTIDE SEQUENCE [LARGE SCALE GENOMIC DNA]</scope>
</reference>
<dbReference type="PhylomeDB" id="A0A0G4H0S2"/>